<protein>
    <recommendedName>
        <fullName evidence="4">RRM domain-containing protein</fullName>
    </recommendedName>
</protein>
<dbReference type="PANTHER" id="PTHR15225:SF8">
    <property type="entry name" value="RNA-BINDING PROTEIN 43"/>
    <property type="match status" value="1"/>
</dbReference>
<dbReference type="Proteomes" id="UP001558613">
    <property type="component" value="Unassembled WGS sequence"/>
</dbReference>
<feature type="region of interest" description="Disordered" evidence="1">
    <location>
        <begin position="156"/>
        <end position="269"/>
    </location>
</feature>
<keyword evidence="3" id="KW-1185">Reference proteome</keyword>
<dbReference type="PANTHER" id="PTHR15225">
    <property type="entry name" value="INTERFERON-INDUCED PROTEIN 35/NMI N-MYC/STAT INTERACTING PROTEIN"/>
    <property type="match status" value="1"/>
</dbReference>
<feature type="compositionally biased region" description="Basic residues" evidence="1">
    <location>
        <begin position="410"/>
        <end position="419"/>
    </location>
</feature>
<name>A0ABR3LS24_9TELE</name>
<evidence type="ECO:0000313" key="3">
    <source>
        <dbReference type="Proteomes" id="UP001558613"/>
    </source>
</evidence>
<reference evidence="2 3" key="1">
    <citation type="submission" date="2023-09" db="EMBL/GenBank/DDBJ databases">
        <authorList>
            <person name="Wang M."/>
        </authorList>
    </citation>
    <scope>NUCLEOTIDE SEQUENCE [LARGE SCALE GENOMIC DNA]</scope>
    <source>
        <strain evidence="2">GT-2023</strain>
        <tissue evidence="2">Liver</tissue>
    </source>
</reference>
<dbReference type="EMBL" id="JAYMGO010000019">
    <property type="protein sequence ID" value="KAL1255712.1"/>
    <property type="molecule type" value="Genomic_DNA"/>
</dbReference>
<dbReference type="InterPro" id="IPR012677">
    <property type="entry name" value="Nucleotide-bd_a/b_plait_sf"/>
</dbReference>
<dbReference type="Gene3D" id="3.30.70.330">
    <property type="match status" value="1"/>
</dbReference>
<evidence type="ECO:0008006" key="4">
    <source>
        <dbReference type="Google" id="ProtNLM"/>
    </source>
</evidence>
<feature type="compositionally biased region" description="Basic residues" evidence="1">
    <location>
        <begin position="549"/>
        <end position="558"/>
    </location>
</feature>
<feature type="compositionally biased region" description="Low complexity" evidence="1">
    <location>
        <begin position="233"/>
        <end position="245"/>
    </location>
</feature>
<feature type="compositionally biased region" description="Polar residues" evidence="1">
    <location>
        <begin position="209"/>
        <end position="232"/>
    </location>
</feature>
<proteinExistence type="predicted"/>
<comment type="caution">
    <text evidence="2">The sequence shown here is derived from an EMBL/GenBank/DDBJ whole genome shotgun (WGS) entry which is preliminary data.</text>
</comment>
<accession>A0ABR3LS24</accession>
<feature type="region of interest" description="Disordered" evidence="1">
    <location>
        <begin position="410"/>
        <end position="558"/>
    </location>
</feature>
<feature type="compositionally biased region" description="Polar residues" evidence="1">
    <location>
        <begin position="249"/>
        <end position="262"/>
    </location>
</feature>
<feature type="compositionally biased region" description="Basic and acidic residues" evidence="1">
    <location>
        <begin position="471"/>
        <end position="484"/>
    </location>
</feature>
<organism evidence="2 3">
    <name type="scientific">Cirrhinus molitorella</name>
    <name type="common">mud carp</name>
    <dbReference type="NCBI Taxonomy" id="172907"/>
    <lineage>
        <taxon>Eukaryota</taxon>
        <taxon>Metazoa</taxon>
        <taxon>Chordata</taxon>
        <taxon>Craniata</taxon>
        <taxon>Vertebrata</taxon>
        <taxon>Euteleostomi</taxon>
        <taxon>Actinopterygii</taxon>
        <taxon>Neopterygii</taxon>
        <taxon>Teleostei</taxon>
        <taxon>Ostariophysi</taxon>
        <taxon>Cypriniformes</taxon>
        <taxon>Cyprinidae</taxon>
        <taxon>Labeoninae</taxon>
        <taxon>Labeonini</taxon>
        <taxon>Cirrhinus</taxon>
    </lineage>
</organism>
<evidence type="ECO:0000256" key="1">
    <source>
        <dbReference type="SAM" id="MobiDB-lite"/>
    </source>
</evidence>
<sequence>MDVQGMVIEVDGLPDNYSTMIDKLTMHFLRPSNYGGEVLIVIYPTSKTGQAYVVFEEEEVPGVLEHNHVLELDGQFYPLNVKKMHKPKLDMPAEAFLDVRIFSSQRKIRELLDSHGFRVLETSPGQLHLQGTFLNLKRIHPKLMNLLALNLQGTHQQRRTPSNYTNGHSLDSVLRTSSNDCESRSHVPSRHSHNNGQSMYAVGGRPHSGINSRSPESPNSYAHMQAASPLNGSSSADSSFSSPTRSYEDSSTNPHRQNPSSQRKPEDSLRVDQDVFAYVMQFKESFIKKIESDYHTKINHEADSGVVKIKILGGACEEAAKVLSKFITEITSSLRTQEIDLKKLDRNQKRQIAEKAYSFQKIYNVLIRQEDNVIKVVGSSIDSYEAKEKLLGRDVDNALPKQFTKNFLRRSRSLPRQKTRSIEEIQDFVGHHDALPSQKTKTREDNPDLEQSLDGVYTTTVSSSSASHSQMDPHLRQQEQERGRKLTKSSPQRDRAQSASRLQNKNKTKVNRELSTYDEQDLTPSKEVQTSKEKPKIKASLTPVNNFFHKIKSSHFSK</sequence>
<evidence type="ECO:0000313" key="2">
    <source>
        <dbReference type="EMBL" id="KAL1255712.1"/>
    </source>
</evidence>
<gene>
    <name evidence="2" type="ORF">QQF64_013773</name>
</gene>
<feature type="compositionally biased region" description="Polar residues" evidence="1">
    <location>
        <begin position="156"/>
        <end position="180"/>
    </location>
</feature>